<dbReference type="InParanoid" id="A0A0C3E3Q3"/>
<reference evidence="2 3" key="1">
    <citation type="submission" date="2014-04" db="EMBL/GenBank/DDBJ databases">
        <authorList>
            <consortium name="DOE Joint Genome Institute"/>
            <person name="Kuo A."/>
            <person name="Kohler A."/>
            <person name="Nagy L.G."/>
            <person name="Floudas D."/>
            <person name="Copeland A."/>
            <person name="Barry K.W."/>
            <person name="Cichocki N."/>
            <person name="Veneault-Fourrey C."/>
            <person name="LaButti K."/>
            <person name="Lindquist E.A."/>
            <person name="Lipzen A."/>
            <person name="Lundell T."/>
            <person name="Morin E."/>
            <person name="Murat C."/>
            <person name="Sun H."/>
            <person name="Tunlid A."/>
            <person name="Henrissat B."/>
            <person name="Grigoriev I.V."/>
            <person name="Hibbett D.S."/>
            <person name="Martin F."/>
            <person name="Nordberg H.P."/>
            <person name="Cantor M.N."/>
            <person name="Hua S.X."/>
        </authorList>
    </citation>
    <scope>NUCLEOTIDE SEQUENCE [LARGE SCALE GENOMIC DNA]</scope>
    <source>
        <strain evidence="2 3">Foug A</strain>
    </source>
</reference>
<feature type="compositionally biased region" description="Low complexity" evidence="1">
    <location>
        <begin position="50"/>
        <end position="62"/>
    </location>
</feature>
<name>A0A0C3E3Q3_9AGAM</name>
<dbReference type="OrthoDB" id="2667635at2759"/>
<sequence length="449" mass="50739">MAHEKFSQNIWASNTADGGSRQPCLDEVNRALAHDATSGLFEIYETPEPRSSTSMSISRTGSPLSLPVSTAAGTPQRGMLLEEMRNVLLCPAPFANEPYPPCYTMVVNGVRDIMRMFAEDWRSLPSDDQGYNHGTIPGGGQAAMYDRIREALWLNPSEENTPQVDVFSGSPAPRFTIKSEIEDKEEDAPPFVLNTPTRRTSERRVMIAPYLLKVKDDWSERDLPPHMPRHEGRGPPPPPPPGGGRGGFDPPLDDDDDNRRCRHERRNAHINQPFPNQQGNPQAPQVYPPLQAARADLYNDPVAWGMTPGMSGYTYTLLDRYRQHIYEAVSRPSNPAGPEVKAMKIAQPKAYKGQDSIDIFNEWVNQLLRWFRIYKVTGPDRDVDRVTYTGACLEDLAAQWFDQEVKGPDRVIPDWTFEDLICALFVRFIHEVSTQNTAEKYDKMRYSSE</sequence>
<dbReference type="Proteomes" id="UP000053989">
    <property type="component" value="Unassembled WGS sequence"/>
</dbReference>
<protein>
    <submittedName>
        <fullName evidence="2">Uncharacterized protein</fullName>
    </submittedName>
</protein>
<gene>
    <name evidence="2" type="ORF">SCLCIDRAFT_20989</name>
</gene>
<dbReference type="AlphaFoldDB" id="A0A0C3E3Q3"/>
<reference evidence="3" key="2">
    <citation type="submission" date="2015-01" db="EMBL/GenBank/DDBJ databases">
        <title>Evolutionary Origins and Diversification of the Mycorrhizal Mutualists.</title>
        <authorList>
            <consortium name="DOE Joint Genome Institute"/>
            <consortium name="Mycorrhizal Genomics Consortium"/>
            <person name="Kohler A."/>
            <person name="Kuo A."/>
            <person name="Nagy L.G."/>
            <person name="Floudas D."/>
            <person name="Copeland A."/>
            <person name="Barry K.W."/>
            <person name="Cichocki N."/>
            <person name="Veneault-Fourrey C."/>
            <person name="LaButti K."/>
            <person name="Lindquist E.A."/>
            <person name="Lipzen A."/>
            <person name="Lundell T."/>
            <person name="Morin E."/>
            <person name="Murat C."/>
            <person name="Riley R."/>
            <person name="Ohm R."/>
            <person name="Sun H."/>
            <person name="Tunlid A."/>
            <person name="Henrissat B."/>
            <person name="Grigoriev I.V."/>
            <person name="Hibbett D.S."/>
            <person name="Martin F."/>
        </authorList>
    </citation>
    <scope>NUCLEOTIDE SEQUENCE [LARGE SCALE GENOMIC DNA]</scope>
    <source>
        <strain evidence="3">Foug A</strain>
    </source>
</reference>
<evidence type="ECO:0000313" key="3">
    <source>
        <dbReference type="Proteomes" id="UP000053989"/>
    </source>
</evidence>
<keyword evidence="3" id="KW-1185">Reference proteome</keyword>
<evidence type="ECO:0000256" key="1">
    <source>
        <dbReference type="SAM" id="MobiDB-lite"/>
    </source>
</evidence>
<dbReference type="EMBL" id="KN822012">
    <property type="protein sequence ID" value="KIM67455.1"/>
    <property type="molecule type" value="Genomic_DNA"/>
</dbReference>
<feature type="compositionally biased region" description="Basic and acidic residues" evidence="1">
    <location>
        <begin position="219"/>
        <end position="233"/>
    </location>
</feature>
<feature type="region of interest" description="Disordered" evidence="1">
    <location>
        <begin position="219"/>
        <end position="259"/>
    </location>
</feature>
<dbReference type="HOGENOM" id="CLU_609974_0_0_1"/>
<organism evidence="2 3">
    <name type="scientific">Scleroderma citrinum Foug A</name>
    <dbReference type="NCBI Taxonomy" id="1036808"/>
    <lineage>
        <taxon>Eukaryota</taxon>
        <taxon>Fungi</taxon>
        <taxon>Dikarya</taxon>
        <taxon>Basidiomycota</taxon>
        <taxon>Agaricomycotina</taxon>
        <taxon>Agaricomycetes</taxon>
        <taxon>Agaricomycetidae</taxon>
        <taxon>Boletales</taxon>
        <taxon>Sclerodermatineae</taxon>
        <taxon>Sclerodermataceae</taxon>
        <taxon>Scleroderma</taxon>
    </lineage>
</organism>
<feature type="region of interest" description="Disordered" evidence="1">
    <location>
        <begin position="47"/>
        <end position="71"/>
    </location>
</feature>
<proteinExistence type="predicted"/>
<evidence type="ECO:0000313" key="2">
    <source>
        <dbReference type="EMBL" id="KIM67455.1"/>
    </source>
</evidence>
<accession>A0A0C3E3Q3</accession>
<dbReference type="STRING" id="1036808.A0A0C3E3Q3"/>